<feature type="transmembrane region" description="Helical" evidence="1">
    <location>
        <begin position="47"/>
        <end position="68"/>
    </location>
</feature>
<organism evidence="2 3">
    <name type="scientific">Herpetosiphon geysericola</name>
    <dbReference type="NCBI Taxonomy" id="70996"/>
    <lineage>
        <taxon>Bacteria</taxon>
        <taxon>Bacillati</taxon>
        <taxon>Chloroflexota</taxon>
        <taxon>Chloroflexia</taxon>
        <taxon>Herpetosiphonales</taxon>
        <taxon>Herpetosiphonaceae</taxon>
        <taxon>Herpetosiphon</taxon>
    </lineage>
</organism>
<gene>
    <name evidence="2" type="ORF">SE18_20200</name>
</gene>
<name>A0A0P6XF95_9CHLR</name>
<dbReference type="STRING" id="70996.SE18_20200"/>
<reference evidence="2 3" key="1">
    <citation type="submission" date="2015-07" db="EMBL/GenBank/DDBJ databases">
        <title>Whole genome sequence of Herpetosiphon geysericola DSM 7119.</title>
        <authorList>
            <person name="Hemp J."/>
            <person name="Ward L.M."/>
            <person name="Pace L.A."/>
            <person name="Fischer W.W."/>
        </authorList>
    </citation>
    <scope>NUCLEOTIDE SEQUENCE [LARGE SCALE GENOMIC DNA]</scope>
    <source>
        <strain evidence="2 3">DSM 7119</strain>
    </source>
</reference>
<keyword evidence="3" id="KW-1185">Reference proteome</keyword>
<dbReference type="Proteomes" id="UP000050277">
    <property type="component" value="Unassembled WGS sequence"/>
</dbReference>
<sequence>MHCPRCRQNVALTVNRCPNCQQAIKPLLLSQQIPLAPQQRQSLINKILLPSACLLFVAIVLASLRFAINPVSSWAWLGVTVMIAATSIYLLNLVRDLLSGFVTVQIAQLELLREYSNRAGTRFYGDFGVLGKLQLSKEHFDLAIEGNYYNVTYSPKSKTVWGLAPLSRELA</sequence>
<dbReference type="AlphaFoldDB" id="A0A0P6XF95"/>
<evidence type="ECO:0000313" key="3">
    <source>
        <dbReference type="Proteomes" id="UP000050277"/>
    </source>
</evidence>
<proteinExistence type="predicted"/>
<dbReference type="OrthoDB" id="9828962at2"/>
<dbReference type="RefSeq" id="WP_054536274.1">
    <property type="nucleotide sequence ID" value="NZ_LGKP01000032.1"/>
</dbReference>
<keyword evidence="1" id="KW-1133">Transmembrane helix</keyword>
<dbReference type="EMBL" id="LGKP01000032">
    <property type="protein sequence ID" value="KPL81925.1"/>
    <property type="molecule type" value="Genomic_DNA"/>
</dbReference>
<feature type="transmembrane region" description="Helical" evidence="1">
    <location>
        <begin position="74"/>
        <end position="94"/>
    </location>
</feature>
<accession>A0A0P6XF95</accession>
<evidence type="ECO:0000313" key="2">
    <source>
        <dbReference type="EMBL" id="KPL81925.1"/>
    </source>
</evidence>
<keyword evidence="1" id="KW-0472">Membrane</keyword>
<keyword evidence="1" id="KW-0812">Transmembrane</keyword>
<evidence type="ECO:0000256" key="1">
    <source>
        <dbReference type="SAM" id="Phobius"/>
    </source>
</evidence>
<protein>
    <submittedName>
        <fullName evidence="2">Uncharacterized protein</fullName>
    </submittedName>
</protein>
<comment type="caution">
    <text evidence="2">The sequence shown here is derived from an EMBL/GenBank/DDBJ whole genome shotgun (WGS) entry which is preliminary data.</text>
</comment>